<dbReference type="Gene3D" id="3.90.1670.10">
    <property type="entry name" value="FdhE-like domain"/>
    <property type="match status" value="1"/>
</dbReference>
<dbReference type="EMBL" id="CP001785">
    <property type="protein sequence ID" value="ACX51449.1"/>
    <property type="molecule type" value="Genomic_DNA"/>
</dbReference>
<dbReference type="GO" id="GO:0051604">
    <property type="term" value="P:protein maturation"/>
    <property type="evidence" value="ECO:0007669"/>
    <property type="project" value="TreeGrafter"/>
</dbReference>
<dbReference type="GO" id="GO:0005829">
    <property type="term" value="C:cytosol"/>
    <property type="evidence" value="ECO:0007669"/>
    <property type="project" value="TreeGrafter"/>
</dbReference>
<dbReference type="SUPFAM" id="SSF144020">
    <property type="entry name" value="FdhE-like"/>
    <property type="match status" value="1"/>
</dbReference>
<keyword evidence="2" id="KW-1185">Reference proteome</keyword>
<gene>
    <name evidence="1" type="ordered locus">Adeg_0285</name>
</gene>
<dbReference type="CDD" id="cd16341">
    <property type="entry name" value="FdhE"/>
    <property type="match status" value="1"/>
</dbReference>
<dbReference type="HOGENOM" id="CLU_071015_1_1_9"/>
<dbReference type="STRING" id="429009.Adeg_0285"/>
<proteinExistence type="predicted"/>
<dbReference type="PANTHER" id="PTHR37689:SF1">
    <property type="entry name" value="PROTEIN FDHE"/>
    <property type="match status" value="1"/>
</dbReference>
<dbReference type="KEGG" id="adg:Adeg_0285"/>
<organism evidence="1 2">
    <name type="scientific">Ammonifex degensii (strain DSM 10501 / KC4)</name>
    <dbReference type="NCBI Taxonomy" id="429009"/>
    <lineage>
        <taxon>Bacteria</taxon>
        <taxon>Bacillati</taxon>
        <taxon>Bacillota</taxon>
        <taxon>Clostridia</taxon>
        <taxon>Thermoanaerobacterales</taxon>
        <taxon>Thermoanaerobacteraceae</taxon>
        <taxon>Ammonifex</taxon>
    </lineage>
</organism>
<evidence type="ECO:0000313" key="2">
    <source>
        <dbReference type="Proteomes" id="UP000002620"/>
    </source>
</evidence>
<dbReference type="RefSeq" id="WP_015738327.1">
    <property type="nucleotide sequence ID" value="NC_013385.1"/>
</dbReference>
<reference evidence="1 2" key="1">
    <citation type="submission" date="2009-10" db="EMBL/GenBank/DDBJ databases">
        <title>Complete sequence of chromosome of Ammonifex degensii KC4.</title>
        <authorList>
            <consortium name="US DOE Joint Genome Institute"/>
            <person name="Kerfeld C."/>
            <person name="Goodner B."/>
            <person name="Huber H."/>
            <person name="Stetter K."/>
            <person name="Lucas S."/>
            <person name="Copeland A."/>
            <person name="Lapidus A."/>
            <person name="Glavina del Rio T."/>
            <person name="Dalin E."/>
            <person name="Tice H."/>
            <person name="Bruce D."/>
            <person name="Goodwin L."/>
            <person name="Pitluck S."/>
            <person name="Saunders E."/>
            <person name="Brettin T."/>
            <person name="Detter J.C."/>
            <person name="Han C."/>
            <person name="Larimer F."/>
            <person name="Land M."/>
            <person name="Hauser L."/>
            <person name="Kyrpides N."/>
            <person name="Ovchinnikova G."/>
            <person name="Richardson P."/>
        </authorList>
    </citation>
    <scope>NUCLEOTIDE SEQUENCE [LARGE SCALE GENOMIC DNA]</scope>
    <source>
        <strain evidence="2">DSM 10501 / KC4</strain>
    </source>
</reference>
<dbReference type="eggNOG" id="COG3058">
    <property type="taxonomic scope" value="Bacteria"/>
</dbReference>
<dbReference type="InterPro" id="IPR006452">
    <property type="entry name" value="Formate_DH_accessory"/>
</dbReference>
<dbReference type="Proteomes" id="UP000002620">
    <property type="component" value="Chromosome"/>
</dbReference>
<name>C9RB22_AMMDK</name>
<dbReference type="GO" id="GO:0008199">
    <property type="term" value="F:ferric iron binding"/>
    <property type="evidence" value="ECO:0007669"/>
    <property type="project" value="TreeGrafter"/>
</dbReference>
<dbReference type="InterPro" id="IPR024064">
    <property type="entry name" value="FdhE-like_sf"/>
</dbReference>
<dbReference type="AlphaFoldDB" id="C9RB22"/>
<dbReference type="OrthoDB" id="9811074at2"/>
<accession>C9RB22</accession>
<protein>
    <submittedName>
        <fullName evidence="1">Formate dehydrogenase accessory protein</fullName>
    </submittedName>
</protein>
<dbReference type="PANTHER" id="PTHR37689">
    <property type="entry name" value="PROTEIN FDHE"/>
    <property type="match status" value="1"/>
</dbReference>
<sequence length="273" mass="31523">MPWERMGRLYHTLASLAIPRREVEGVSPDGERGIPLLYLNPPSFSREEWLKAAGQVAAVVAEHRPDWREEAERVKLCLERSRLQWEDFLPALLRQEEKAYRRFKDFLCRHRLDKEVAGFIFHHALKLCLRGYASSFRPQDFKNWQQGSCPVCGRYPHLARLKEREGRLLYCSLCEAAWPYPRLGCPFCGHSSPEGEELLAWEGTPYRVYLYSCCGSYLKAVVETGAVDRPFDPVKVEGETLPLDLAAWREGFSPAALSLFPAFTFEKGLRERR</sequence>
<evidence type="ECO:0000313" key="1">
    <source>
        <dbReference type="EMBL" id="ACX51449.1"/>
    </source>
</evidence>